<dbReference type="Proteomes" id="UP000590740">
    <property type="component" value="Unassembled WGS sequence"/>
</dbReference>
<proteinExistence type="predicted"/>
<name>A0A7W7YG74_9BACT</name>
<dbReference type="AlphaFoldDB" id="A0A7W7YG74"/>
<gene>
    <name evidence="1" type="ORF">HNQ65_005233</name>
</gene>
<reference evidence="1 2" key="1">
    <citation type="submission" date="2020-08" db="EMBL/GenBank/DDBJ databases">
        <title>Genomic Encyclopedia of Type Strains, Phase IV (KMG-IV): sequencing the most valuable type-strain genomes for metagenomic binning, comparative biology and taxonomic classification.</title>
        <authorList>
            <person name="Goeker M."/>
        </authorList>
    </citation>
    <scope>NUCLEOTIDE SEQUENCE [LARGE SCALE GENOMIC DNA]</scope>
    <source>
        <strain evidence="1 2">DSM 12252</strain>
    </source>
</reference>
<sequence>MDFDWIGAAFDLSKLPPKDIEESFEDPFSIKLLPDGQLESAEARYYNLGKSLQGKPVFSVFWTDGKHYRVVFARLMTPAEHDFFERKKAEDL</sequence>
<dbReference type="RefSeq" id="WP_184344598.1">
    <property type="nucleotide sequence ID" value="NZ_JACHIG010000021.1"/>
</dbReference>
<keyword evidence="2" id="KW-1185">Reference proteome</keyword>
<accession>A0A7W7YG74</accession>
<dbReference type="EMBL" id="JACHIG010000021">
    <property type="protein sequence ID" value="MBB5035620.1"/>
    <property type="molecule type" value="Genomic_DNA"/>
</dbReference>
<protein>
    <submittedName>
        <fullName evidence="1">Uncharacterized DUF497 family protein</fullName>
    </submittedName>
</protein>
<comment type="caution">
    <text evidence="1">The sequence shown here is derived from an EMBL/GenBank/DDBJ whole genome shotgun (WGS) entry which is preliminary data.</text>
</comment>
<evidence type="ECO:0000313" key="1">
    <source>
        <dbReference type="EMBL" id="MBB5035620.1"/>
    </source>
</evidence>
<evidence type="ECO:0000313" key="2">
    <source>
        <dbReference type="Proteomes" id="UP000590740"/>
    </source>
</evidence>
<organism evidence="1 2">
    <name type="scientific">Prosthecobacter vanneervenii</name>
    <dbReference type="NCBI Taxonomy" id="48466"/>
    <lineage>
        <taxon>Bacteria</taxon>
        <taxon>Pseudomonadati</taxon>
        <taxon>Verrucomicrobiota</taxon>
        <taxon>Verrucomicrobiia</taxon>
        <taxon>Verrucomicrobiales</taxon>
        <taxon>Verrucomicrobiaceae</taxon>
        <taxon>Prosthecobacter</taxon>
    </lineage>
</organism>